<feature type="compositionally biased region" description="Basic and acidic residues" evidence="1">
    <location>
        <begin position="72"/>
        <end position="93"/>
    </location>
</feature>
<keyword evidence="2" id="KW-0812">Transmembrane</keyword>
<organism evidence="3 4">
    <name type="scientific">Plasmodium falciparum (isolate NF54)</name>
    <dbReference type="NCBI Taxonomy" id="5843"/>
    <lineage>
        <taxon>Eukaryota</taxon>
        <taxon>Sar</taxon>
        <taxon>Alveolata</taxon>
        <taxon>Apicomplexa</taxon>
        <taxon>Aconoidasida</taxon>
        <taxon>Haemosporida</taxon>
        <taxon>Plasmodiidae</taxon>
        <taxon>Plasmodium</taxon>
        <taxon>Plasmodium (Laverania)</taxon>
    </lineage>
</organism>
<dbReference type="AlphaFoldDB" id="W7JY14"/>
<keyword evidence="4" id="KW-1185">Reference proteome</keyword>
<evidence type="ECO:0000256" key="2">
    <source>
        <dbReference type="SAM" id="Phobius"/>
    </source>
</evidence>
<feature type="transmembrane region" description="Helical" evidence="2">
    <location>
        <begin position="6"/>
        <end position="26"/>
    </location>
</feature>
<feature type="compositionally biased region" description="Basic and acidic residues" evidence="1">
    <location>
        <begin position="112"/>
        <end position="150"/>
    </location>
</feature>
<feature type="region of interest" description="Disordered" evidence="1">
    <location>
        <begin position="72"/>
        <end position="150"/>
    </location>
</feature>
<keyword evidence="2" id="KW-0472">Membrane</keyword>
<protein>
    <submittedName>
        <fullName evidence="3">Uncharacterized protein</fullName>
    </submittedName>
</protein>
<name>W7JY14_PLAFO</name>
<gene>
    <name evidence="3" type="ORF">PFNF54_05287</name>
</gene>
<dbReference type="EMBL" id="KE123882">
    <property type="protein sequence ID" value="EWC85620.1"/>
    <property type="molecule type" value="Genomic_DNA"/>
</dbReference>
<accession>W7JY14</accession>
<reference evidence="3 4" key="1">
    <citation type="submission" date="2013-02" db="EMBL/GenBank/DDBJ databases">
        <title>The Genome Sequence of Plasmodium falciparum NF54.</title>
        <authorList>
            <consortium name="The Broad Institute Genome Sequencing Platform"/>
            <consortium name="The Broad Institute Genome Sequencing Center for Infectious Disease"/>
            <person name="Neafsey D."/>
            <person name="Cheeseman I."/>
            <person name="Volkman S."/>
            <person name="Adams J."/>
            <person name="Walker B."/>
            <person name="Young S.K."/>
            <person name="Zeng Q."/>
            <person name="Gargeya S."/>
            <person name="Fitzgerald M."/>
            <person name="Haas B."/>
            <person name="Abouelleil A."/>
            <person name="Alvarado L."/>
            <person name="Arachchi H.M."/>
            <person name="Berlin A.M."/>
            <person name="Chapman S.B."/>
            <person name="Dewar J."/>
            <person name="Goldberg J."/>
            <person name="Griggs A."/>
            <person name="Gujja S."/>
            <person name="Hansen M."/>
            <person name="Howarth C."/>
            <person name="Imamovic A."/>
            <person name="Larimer J."/>
            <person name="McCowan C."/>
            <person name="Murphy C."/>
            <person name="Neiman D."/>
            <person name="Pearson M."/>
            <person name="Priest M."/>
            <person name="Roberts A."/>
            <person name="Saif S."/>
            <person name="Shea T."/>
            <person name="Sisk P."/>
            <person name="Sykes S."/>
            <person name="Wortman J."/>
            <person name="Nusbaum C."/>
            <person name="Birren B."/>
        </authorList>
    </citation>
    <scope>NUCLEOTIDE SEQUENCE [LARGE SCALE GENOMIC DNA]</scope>
    <source>
        <strain evidence="3 4">NF54</strain>
    </source>
</reference>
<evidence type="ECO:0000256" key="1">
    <source>
        <dbReference type="SAM" id="MobiDB-lite"/>
    </source>
</evidence>
<keyword evidence="2" id="KW-1133">Transmembrane helix</keyword>
<dbReference type="Proteomes" id="UP000030673">
    <property type="component" value="Unassembled WGS sequence"/>
</dbReference>
<sequence length="150" mass="17506">MLPCVIISFLYLFYLTYIFKVVIIYCDSSFNRKNIKGHTFDSSSEYIHILRGSQPFFSKKILNKKILKTPGDKRGNYEKKHNAAQETKNDHLKKERKVVQTIKGKQDGQAINEKRDGQAINERQDGQIINEKKDGQIINEKKDGQRWTNN</sequence>
<evidence type="ECO:0000313" key="3">
    <source>
        <dbReference type="EMBL" id="EWC85620.1"/>
    </source>
</evidence>
<proteinExistence type="predicted"/>
<evidence type="ECO:0000313" key="4">
    <source>
        <dbReference type="Proteomes" id="UP000030673"/>
    </source>
</evidence>